<dbReference type="RefSeq" id="WP_207367393.1">
    <property type="nucleotide sequence ID" value="NZ_JAFMYV010000018.1"/>
</dbReference>
<dbReference type="EMBL" id="JAFMYV010000018">
    <property type="protein sequence ID" value="MBO0939861.1"/>
    <property type="molecule type" value="Genomic_DNA"/>
</dbReference>
<dbReference type="Pfam" id="PF14356">
    <property type="entry name" value="DUF4403"/>
    <property type="match status" value="1"/>
</dbReference>
<sequence>MIPQRATSFSLIVLIVGFALSCNRVKPKPPQAGGYDSAIAPARSFLAGPITFRLRSLEDKINAALKPEIVNTENVEGSAVNLRVVRTGRVRLRYANHRVTFSAPITVWLDNPLRLNKKKHATQPLCKLAVQFQSPLQVSSDWRLSTRVKFVDYTWIEKPKVRILGINIPVQRLAEKALEKRRTYIETTIDNAVYGELRLDKQVRPVWLDLQKPLLLTKKPDTLWIVPTPFSVAVGDVSGTETTLTIPIRVAFYTSTHLGPKPVVTPNRVLPAVRKDHHIRQVSDIQVMSLLPYSDINRVLTKAIGSQQMNLMGGSLKVKKASVYGAQHALIIRTDVGGTVNGILYFRGQPAYDTLSNTLLIKNIDFDVETEERLLRTADWLLHDKLKDTLQRALHIPLRTQVLSLPGLIGRAFEKGKVGRKNDLNIQSFRFVPQRFAIRPEGIQILLKVEAKAAFSVNAL</sequence>
<organism evidence="1 2">
    <name type="scientific">Fibrella rubiginis</name>
    <dbReference type="NCBI Taxonomy" id="2817060"/>
    <lineage>
        <taxon>Bacteria</taxon>
        <taxon>Pseudomonadati</taxon>
        <taxon>Bacteroidota</taxon>
        <taxon>Cytophagia</taxon>
        <taxon>Cytophagales</taxon>
        <taxon>Spirosomataceae</taxon>
        <taxon>Fibrella</taxon>
    </lineage>
</organism>
<name>A0A939GN48_9BACT</name>
<evidence type="ECO:0000313" key="2">
    <source>
        <dbReference type="Proteomes" id="UP000664034"/>
    </source>
</evidence>
<dbReference type="PROSITE" id="PS51257">
    <property type="entry name" value="PROKAR_LIPOPROTEIN"/>
    <property type="match status" value="1"/>
</dbReference>
<protein>
    <submittedName>
        <fullName evidence="1">DUF4403 family protein</fullName>
    </submittedName>
</protein>
<reference evidence="1" key="1">
    <citation type="submission" date="2021-03" db="EMBL/GenBank/DDBJ databases">
        <title>Fibrella sp. HMF5335 genome sequencing and assembly.</title>
        <authorList>
            <person name="Kang H."/>
            <person name="Kim H."/>
            <person name="Bae S."/>
            <person name="Joh K."/>
        </authorList>
    </citation>
    <scope>NUCLEOTIDE SEQUENCE</scope>
    <source>
        <strain evidence="1">HMF5335</strain>
    </source>
</reference>
<dbReference type="Proteomes" id="UP000664034">
    <property type="component" value="Unassembled WGS sequence"/>
</dbReference>
<comment type="caution">
    <text evidence="1">The sequence shown here is derived from an EMBL/GenBank/DDBJ whole genome shotgun (WGS) entry which is preliminary data.</text>
</comment>
<dbReference type="AlphaFoldDB" id="A0A939GN48"/>
<evidence type="ECO:0000313" key="1">
    <source>
        <dbReference type="EMBL" id="MBO0939861.1"/>
    </source>
</evidence>
<dbReference type="InterPro" id="IPR025515">
    <property type="entry name" value="DUF4403"/>
</dbReference>
<keyword evidence="2" id="KW-1185">Reference proteome</keyword>
<gene>
    <name evidence="1" type="ORF">J2I47_25170</name>
</gene>
<accession>A0A939GN48</accession>
<proteinExistence type="predicted"/>